<dbReference type="EMBL" id="JALBUR010000002">
    <property type="protein sequence ID" value="MDX8418807.1"/>
    <property type="molecule type" value="Genomic_DNA"/>
</dbReference>
<proteinExistence type="predicted"/>
<evidence type="ECO:0000256" key="1">
    <source>
        <dbReference type="PROSITE-ProRule" id="PRU00182"/>
    </source>
</evidence>
<dbReference type="RefSeq" id="WP_108774604.1">
    <property type="nucleotide sequence ID" value="NZ_JALBUR010000002.1"/>
</dbReference>
<dbReference type="InterPro" id="IPR036986">
    <property type="entry name" value="S4_RNA-bd_sf"/>
</dbReference>
<dbReference type="GO" id="GO:0003723">
    <property type="term" value="F:RNA binding"/>
    <property type="evidence" value="ECO:0007669"/>
    <property type="project" value="UniProtKB-KW"/>
</dbReference>
<keyword evidence="1" id="KW-0694">RNA-binding</keyword>
<evidence type="ECO:0000313" key="3">
    <source>
        <dbReference type="Proteomes" id="UP001286174"/>
    </source>
</evidence>
<dbReference type="PROSITE" id="PS50889">
    <property type="entry name" value="S4"/>
    <property type="match status" value="1"/>
</dbReference>
<reference evidence="2 3" key="1">
    <citation type="submission" date="2022-03" db="EMBL/GenBank/DDBJ databases">
        <title>Novel taxa within the pig intestine.</title>
        <authorList>
            <person name="Wylensek D."/>
            <person name="Bishof K."/>
            <person name="Afrizal A."/>
            <person name="Clavel T."/>
        </authorList>
    </citation>
    <scope>NUCLEOTIDE SEQUENCE [LARGE SCALE GENOMIC DNA]</scope>
    <source>
        <strain evidence="2 3">CLA-KB-P133</strain>
    </source>
</reference>
<dbReference type="Pfam" id="PF13275">
    <property type="entry name" value="S4_2"/>
    <property type="match status" value="1"/>
</dbReference>
<gene>
    <name evidence="2" type="ORF">MOZ60_01715</name>
</gene>
<dbReference type="SUPFAM" id="SSF55174">
    <property type="entry name" value="Alpha-L RNA-binding motif"/>
    <property type="match status" value="1"/>
</dbReference>
<dbReference type="Gene3D" id="3.10.290.10">
    <property type="entry name" value="RNA-binding S4 domain"/>
    <property type="match status" value="1"/>
</dbReference>
<accession>A0AB35U3F1</accession>
<name>A0AB35U3F1_9FIRM</name>
<keyword evidence="3" id="KW-1185">Reference proteome</keyword>
<organism evidence="2 3">
    <name type="scientific">Grylomicrobium aquisgranensis</name>
    <dbReference type="NCBI Taxonomy" id="2926318"/>
    <lineage>
        <taxon>Bacteria</taxon>
        <taxon>Bacillati</taxon>
        <taxon>Bacillota</taxon>
        <taxon>Erysipelotrichia</taxon>
        <taxon>Erysipelotrichales</taxon>
        <taxon>Erysipelotrichaceae</taxon>
        <taxon>Grylomicrobium</taxon>
    </lineage>
</organism>
<sequence>MTREKTEYITLQQFLKKAGLVQSGGEAKVMILQETVKVNGIPETHRGRKLYPGDIVEACGRKLVVG</sequence>
<dbReference type="AlphaFoldDB" id="A0AB35U3F1"/>
<evidence type="ECO:0000313" key="2">
    <source>
        <dbReference type="EMBL" id="MDX8418807.1"/>
    </source>
</evidence>
<protein>
    <submittedName>
        <fullName evidence="2">RNA-binding S4 domain-containing protein</fullName>
    </submittedName>
</protein>
<dbReference type="Proteomes" id="UP001286174">
    <property type="component" value="Unassembled WGS sequence"/>
</dbReference>
<comment type="caution">
    <text evidence="2">The sequence shown here is derived from an EMBL/GenBank/DDBJ whole genome shotgun (WGS) entry which is preliminary data.</text>
</comment>
<dbReference type="CDD" id="cd00165">
    <property type="entry name" value="S4"/>
    <property type="match status" value="1"/>
</dbReference>